<dbReference type="Gene3D" id="1.10.1040.10">
    <property type="entry name" value="N-(1-d-carboxylethyl)-l-norvaline Dehydrogenase, domain 2"/>
    <property type="match status" value="1"/>
</dbReference>
<dbReference type="Proteomes" id="UP001230654">
    <property type="component" value="Unassembled WGS sequence"/>
</dbReference>
<evidence type="ECO:0000256" key="3">
    <source>
        <dbReference type="ARBA" id="ARBA00023002"/>
    </source>
</evidence>
<comment type="caution">
    <text evidence="9">The sequence shown here is derived from an EMBL/GenBank/DDBJ whole genome shotgun (WGS) entry which is preliminary data.</text>
</comment>
<reference evidence="9 10" key="1">
    <citation type="submission" date="2023-07" db="EMBL/GenBank/DDBJ databases">
        <title>Comparative genomics of wheat-associated soil bacteria to identify genetic determinants of phenazine resistance.</title>
        <authorList>
            <person name="Mouncey N."/>
        </authorList>
    </citation>
    <scope>NUCLEOTIDE SEQUENCE [LARGE SCALE GENOMIC DNA]</scope>
    <source>
        <strain evidence="9 10">B2I6</strain>
    </source>
</reference>
<dbReference type="NCBIfam" id="TIGR00873">
    <property type="entry name" value="gnd"/>
    <property type="match status" value="1"/>
</dbReference>
<evidence type="ECO:0000256" key="1">
    <source>
        <dbReference type="ARBA" id="ARBA00008419"/>
    </source>
</evidence>
<feature type="compositionally biased region" description="Basic and acidic residues" evidence="7">
    <location>
        <begin position="1"/>
        <end position="13"/>
    </location>
</feature>
<dbReference type="InterPro" id="IPR006114">
    <property type="entry name" value="6PGDH_C"/>
</dbReference>
<dbReference type="Pfam" id="PF03446">
    <property type="entry name" value="NAD_binding_2"/>
    <property type="match status" value="1"/>
</dbReference>
<feature type="domain" description="6-phosphogluconate dehydrogenase C-terminal" evidence="8">
    <location>
        <begin position="220"/>
        <end position="510"/>
    </location>
</feature>
<gene>
    <name evidence="9" type="ORF">QF030_001396</name>
</gene>
<dbReference type="EMBL" id="JAUSWV010000002">
    <property type="protein sequence ID" value="MDQ0579218.1"/>
    <property type="molecule type" value="Genomic_DNA"/>
</dbReference>
<dbReference type="PIRSF" id="PIRSF000109">
    <property type="entry name" value="6PGD"/>
    <property type="match status" value="1"/>
</dbReference>
<dbReference type="SUPFAM" id="SSF51735">
    <property type="entry name" value="NAD(P)-binding Rossmann-fold domains"/>
    <property type="match status" value="1"/>
</dbReference>
<dbReference type="InterPro" id="IPR006113">
    <property type="entry name" value="6PGDH_Gnd/GntZ"/>
</dbReference>
<comment type="similarity">
    <text evidence="1 5 6">Belongs to the 6-phosphogluconate dehydrogenase family.</text>
</comment>
<sequence>MTDRARNRRRIETNRPTVRTWGYRGPPAPSTTPPILGTYLVNATAAIGVTGLGVMGRNLARNFARNGYTVAVHNRSAGRTRALVEEFGHEGAFVPAESAADFVAALERPRRLMIMVQAGAVTDAVIDEFAPLLEPGDMIIDGGNAHYADTRRREEALRERGLHFVGAGVSGGEEGALNGPAVMVGGSTESYDVLGPMFESISAKVGGEPCATHIGTDGAGHFVKMVHNGIEYADMQLIAEAYDLLRQVAGYTPSEIADIFRSWNEGRLGSYLIEITAEVLAHTDAATGLAFVDVVADAAGQKGTGRWTVQTALDLGSPVTAIAQATFSRAASGQSALRAAYAGLPGGTTPPLSRTEATRFTSQVEHALYASKVIAYDQGWKMIQDAAGEFGWKIDLGAVARIWRGGCIIRASFLDRIRAAYATDPDLVSLLGEMEFAMEITDAQVPWRETVASAARRGIPVPAFSAALAHYDTLRAERLPAALLQGQRDYFGAHTYERTDRPGAFHTHWAEADRPETAA</sequence>
<comment type="catalytic activity">
    <reaction evidence="5 6">
        <text>6-phospho-D-gluconate + NADP(+) = D-ribulose 5-phosphate + CO2 + NADPH</text>
        <dbReference type="Rhea" id="RHEA:10116"/>
        <dbReference type="ChEBI" id="CHEBI:16526"/>
        <dbReference type="ChEBI" id="CHEBI:57783"/>
        <dbReference type="ChEBI" id="CHEBI:58121"/>
        <dbReference type="ChEBI" id="CHEBI:58349"/>
        <dbReference type="ChEBI" id="CHEBI:58759"/>
        <dbReference type="EC" id="1.1.1.44"/>
    </reaction>
</comment>
<comment type="pathway">
    <text evidence="5 6">Carbohydrate degradation; pentose phosphate pathway; D-ribulose 5-phosphate from D-glucose 6-phosphate (oxidative stage): step 3/3.</text>
</comment>
<name>A0ABU0NKI6_STRRH</name>
<dbReference type="InterPro" id="IPR036291">
    <property type="entry name" value="NAD(P)-bd_dom_sf"/>
</dbReference>
<dbReference type="Gene3D" id="1.20.5.320">
    <property type="entry name" value="6-Phosphogluconate Dehydrogenase, domain 3"/>
    <property type="match status" value="1"/>
</dbReference>
<accession>A0ABU0NKI6</accession>
<evidence type="ECO:0000313" key="9">
    <source>
        <dbReference type="EMBL" id="MDQ0579218.1"/>
    </source>
</evidence>
<dbReference type="InterPro" id="IPR006183">
    <property type="entry name" value="Pgluconate_DH"/>
</dbReference>
<dbReference type="Gene3D" id="3.40.50.720">
    <property type="entry name" value="NAD(P)-binding Rossmann-like Domain"/>
    <property type="match status" value="1"/>
</dbReference>
<evidence type="ECO:0000256" key="4">
    <source>
        <dbReference type="ARBA" id="ARBA00023064"/>
    </source>
</evidence>
<evidence type="ECO:0000256" key="5">
    <source>
        <dbReference type="PIRNR" id="PIRNR000109"/>
    </source>
</evidence>
<evidence type="ECO:0000256" key="7">
    <source>
        <dbReference type="SAM" id="MobiDB-lite"/>
    </source>
</evidence>
<dbReference type="InterPro" id="IPR006184">
    <property type="entry name" value="6PGdom_BS"/>
</dbReference>
<dbReference type="GO" id="GO:0004616">
    <property type="term" value="F:phosphogluconate dehydrogenase (decarboxylating) activity"/>
    <property type="evidence" value="ECO:0007669"/>
    <property type="project" value="UniProtKB-EC"/>
</dbReference>
<evidence type="ECO:0000313" key="10">
    <source>
        <dbReference type="Proteomes" id="UP001230654"/>
    </source>
</evidence>
<protein>
    <recommendedName>
        <fullName evidence="5 6">6-phosphogluconate dehydrogenase, decarboxylating</fullName>
        <ecNumber evidence="5 6">1.1.1.44</ecNumber>
    </recommendedName>
</protein>
<keyword evidence="5 6" id="KW-0521">NADP</keyword>
<dbReference type="InterPro" id="IPR008927">
    <property type="entry name" value="6-PGluconate_DH-like_C_sf"/>
</dbReference>
<keyword evidence="4 6" id="KW-0311">Gluconate utilization</keyword>
<evidence type="ECO:0000256" key="6">
    <source>
        <dbReference type="RuleBase" id="RU000485"/>
    </source>
</evidence>
<comment type="function">
    <text evidence="5">Catalyzes the oxidative decarboxylation of 6-phosphogluconate to ribulose 5-phosphate and CO(2), with concomitant reduction of NADP to NADPH.</text>
</comment>
<keyword evidence="10" id="KW-1185">Reference proteome</keyword>
<evidence type="ECO:0000259" key="8">
    <source>
        <dbReference type="SMART" id="SM01350"/>
    </source>
</evidence>
<dbReference type="InterPro" id="IPR006115">
    <property type="entry name" value="6PGDH_NADP-bd"/>
</dbReference>
<keyword evidence="5 6" id="KW-0570">Pentose shunt</keyword>
<dbReference type="PRINTS" id="PR00076">
    <property type="entry name" value="6PGDHDRGNASE"/>
</dbReference>
<dbReference type="EC" id="1.1.1.44" evidence="5 6"/>
<dbReference type="Pfam" id="PF00393">
    <property type="entry name" value="6PGD"/>
    <property type="match status" value="1"/>
</dbReference>
<organism evidence="9 10">
    <name type="scientific">Streptomyces rishiriensis</name>
    <dbReference type="NCBI Taxonomy" id="68264"/>
    <lineage>
        <taxon>Bacteria</taxon>
        <taxon>Bacillati</taxon>
        <taxon>Actinomycetota</taxon>
        <taxon>Actinomycetes</taxon>
        <taxon>Kitasatosporales</taxon>
        <taxon>Streptomycetaceae</taxon>
        <taxon>Streptomyces</taxon>
    </lineage>
</organism>
<evidence type="ECO:0000256" key="2">
    <source>
        <dbReference type="ARBA" id="ARBA00011738"/>
    </source>
</evidence>
<proteinExistence type="inferred from homology"/>
<keyword evidence="3 5" id="KW-0560">Oxidoreductase</keyword>
<dbReference type="NCBIfam" id="NF006765">
    <property type="entry name" value="PRK09287.1"/>
    <property type="match status" value="1"/>
</dbReference>
<comment type="subunit">
    <text evidence="2 5">Homodimer.</text>
</comment>
<dbReference type="PROSITE" id="PS00461">
    <property type="entry name" value="6PGD"/>
    <property type="match status" value="1"/>
</dbReference>
<feature type="region of interest" description="Disordered" evidence="7">
    <location>
        <begin position="1"/>
        <end position="26"/>
    </location>
</feature>
<dbReference type="PANTHER" id="PTHR11811">
    <property type="entry name" value="6-PHOSPHOGLUCONATE DEHYDROGENASE"/>
    <property type="match status" value="1"/>
</dbReference>
<dbReference type="SMART" id="SM01350">
    <property type="entry name" value="6PGD"/>
    <property type="match status" value="1"/>
</dbReference>
<dbReference type="InterPro" id="IPR013328">
    <property type="entry name" value="6PGD_dom2"/>
</dbReference>
<dbReference type="SUPFAM" id="SSF48179">
    <property type="entry name" value="6-phosphogluconate dehydrogenase C-terminal domain-like"/>
    <property type="match status" value="1"/>
</dbReference>